<dbReference type="GO" id="GO:0000723">
    <property type="term" value="P:telomere maintenance"/>
    <property type="evidence" value="ECO:0007669"/>
    <property type="project" value="TreeGrafter"/>
</dbReference>
<evidence type="ECO:0000313" key="6">
    <source>
        <dbReference type="Proteomes" id="UP000014254"/>
    </source>
</evidence>
<dbReference type="EMBL" id="KE123898">
    <property type="protein sequence ID" value="EPB92720.1"/>
    <property type="molecule type" value="Genomic_DNA"/>
</dbReference>
<evidence type="ECO:0000313" key="5">
    <source>
        <dbReference type="EMBL" id="EPB92720.1"/>
    </source>
</evidence>
<name>S2KJX5_MUCC1</name>
<dbReference type="InterPro" id="IPR036866">
    <property type="entry name" value="RibonucZ/Hydroxyglut_hydro"/>
</dbReference>
<feature type="compositionally biased region" description="Basic and acidic residues" evidence="4">
    <location>
        <begin position="374"/>
        <end position="395"/>
    </location>
</feature>
<evidence type="ECO:0000256" key="3">
    <source>
        <dbReference type="ARBA" id="ARBA00022839"/>
    </source>
</evidence>
<dbReference type="GO" id="GO:0035312">
    <property type="term" value="F:5'-3' DNA exonuclease activity"/>
    <property type="evidence" value="ECO:0007669"/>
    <property type="project" value="TreeGrafter"/>
</dbReference>
<evidence type="ECO:0000256" key="2">
    <source>
        <dbReference type="ARBA" id="ARBA00022801"/>
    </source>
</evidence>
<sequence length="593" mass="67247">MSTFDGRIREYPAVAIDNFEPNDYAKYFILSHVHKDHLKGLDDCNFNKKIYCTEESAKIVPRLVVRHNKQPKYLHLQSLLIPVKYHQVVRLDTPEYGRISLQFLPANHCIGSAMILLKGQNGSILYTGDTRAEPRFFEENLDIIKRYQIQNLYMDTTCVKENAEKFISKQRSCVLLTNLIRKQGKHHHIYIDCWTFGYEECWAHVHDNFKQKVHVSKLKYDTYVEANPMYKEYLTTDASETRFHSCDWDQMCSGNEHGLVAIHFKPTMDDQPRLYIASEKSNQLMQTDLSYDCKPQSRHILPFSYHSSLEEIVAFINYVNPKTLTMCVVREGFAGMQKMRKLLIERGCKLGEINHSDFSLSGSSSAQQKRKRLSHDSSSFKKIHSDTAEDPDSHTPDGSGSGSSWKSKRSAFLLTASKSKIDSIQEKPSSHASVPSKQGSKSQLKSSSQLHSSPAITQPLINHTNLSKTPVQEEKTHSIEDKAHSIGDKAHSIGDKAHGVEAIVETTASATCSLERSLTWEVVAIIPNTPPPLPPSPMPQDDVIVVSSDDEDAKPFMTRLETRRFLRVLRKCHTKNDEYIAKSRANSTSNAAT</sequence>
<dbReference type="InParanoid" id="S2KJX5"/>
<dbReference type="PANTHER" id="PTHR23240">
    <property type="entry name" value="DNA CROSS-LINK REPAIR PROTEIN PSO2/SNM1-RELATED"/>
    <property type="match status" value="1"/>
</dbReference>
<feature type="region of interest" description="Disordered" evidence="4">
    <location>
        <begin position="359"/>
        <end position="406"/>
    </location>
</feature>
<keyword evidence="3" id="KW-0269">Exonuclease</keyword>
<dbReference type="OrthoDB" id="5561659at2759"/>
<keyword evidence="2" id="KW-0378">Hydrolase</keyword>
<feature type="region of interest" description="Disordered" evidence="4">
    <location>
        <begin position="422"/>
        <end position="478"/>
    </location>
</feature>
<dbReference type="eggNOG" id="KOG1361">
    <property type="taxonomic scope" value="Eukaryota"/>
</dbReference>
<gene>
    <name evidence="5" type="ORF">HMPREF1544_00449</name>
</gene>
<organism evidence="5 6">
    <name type="scientific">Mucor circinelloides f. circinelloides (strain 1006PhL)</name>
    <name type="common">Mucormycosis agent</name>
    <name type="synonym">Calyptromyces circinelloides</name>
    <dbReference type="NCBI Taxonomy" id="1220926"/>
    <lineage>
        <taxon>Eukaryota</taxon>
        <taxon>Fungi</taxon>
        <taxon>Fungi incertae sedis</taxon>
        <taxon>Mucoromycota</taxon>
        <taxon>Mucoromycotina</taxon>
        <taxon>Mucoromycetes</taxon>
        <taxon>Mucorales</taxon>
        <taxon>Mucorineae</taxon>
        <taxon>Mucoraceae</taxon>
        <taxon>Mucor</taxon>
    </lineage>
</organism>
<keyword evidence="6" id="KW-1185">Reference proteome</keyword>
<dbReference type="VEuPathDB" id="FungiDB:HMPREF1544_00449"/>
<evidence type="ECO:0000256" key="1">
    <source>
        <dbReference type="ARBA" id="ARBA00022722"/>
    </source>
</evidence>
<dbReference type="Gene3D" id="3.60.15.10">
    <property type="entry name" value="Ribonuclease Z/Hydroxyacylglutathione hydrolase-like"/>
    <property type="match status" value="1"/>
</dbReference>
<dbReference type="GO" id="GO:0003684">
    <property type="term" value="F:damaged DNA binding"/>
    <property type="evidence" value="ECO:0007669"/>
    <property type="project" value="TreeGrafter"/>
</dbReference>
<feature type="compositionally biased region" description="Low complexity" evidence="4">
    <location>
        <begin position="436"/>
        <end position="453"/>
    </location>
</feature>
<dbReference type="PANTHER" id="PTHR23240:SF8">
    <property type="entry name" value="PROTEIN ARTEMIS"/>
    <property type="match status" value="1"/>
</dbReference>
<dbReference type="SUPFAM" id="SSF56281">
    <property type="entry name" value="Metallo-hydrolase/oxidoreductase"/>
    <property type="match status" value="1"/>
</dbReference>
<dbReference type="STRING" id="1220926.S2KJX5"/>
<feature type="compositionally biased region" description="Polar residues" evidence="4">
    <location>
        <begin position="454"/>
        <end position="470"/>
    </location>
</feature>
<dbReference type="Gene3D" id="3.40.50.12650">
    <property type="match status" value="1"/>
</dbReference>
<dbReference type="GO" id="GO:0036297">
    <property type="term" value="P:interstrand cross-link repair"/>
    <property type="evidence" value="ECO:0007669"/>
    <property type="project" value="TreeGrafter"/>
</dbReference>
<evidence type="ECO:0008006" key="7">
    <source>
        <dbReference type="Google" id="ProtNLM"/>
    </source>
</evidence>
<dbReference type="AlphaFoldDB" id="S2KJX5"/>
<keyword evidence="1" id="KW-0540">Nuclease</keyword>
<evidence type="ECO:0000256" key="4">
    <source>
        <dbReference type="SAM" id="MobiDB-lite"/>
    </source>
</evidence>
<protein>
    <recommendedName>
        <fullName evidence="7">Metallo-beta-lactamase domain-containing protein</fullName>
    </recommendedName>
</protein>
<accession>S2KJX5</accession>
<dbReference type="OMA" id="IYCTEES"/>
<dbReference type="GO" id="GO:0006303">
    <property type="term" value="P:double-strand break repair via nonhomologous end joining"/>
    <property type="evidence" value="ECO:0007669"/>
    <property type="project" value="TreeGrafter"/>
</dbReference>
<dbReference type="Proteomes" id="UP000014254">
    <property type="component" value="Unassembled WGS sequence"/>
</dbReference>
<proteinExistence type="predicted"/>
<reference evidence="6" key="1">
    <citation type="submission" date="2013-05" db="EMBL/GenBank/DDBJ databases">
        <title>The Genome sequence of Mucor circinelloides f. circinelloides 1006PhL.</title>
        <authorList>
            <consortium name="The Broad Institute Genomics Platform"/>
            <person name="Cuomo C."/>
            <person name="Earl A."/>
            <person name="Findley K."/>
            <person name="Lee S.C."/>
            <person name="Walker B."/>
            <person name="Young S."/>
            <person name="Zeng Q."/>
            <person name="Gargeya S."/>
            <person name="Fitzgerald M."/>
            <person name="Haas B."/>
            <person name="Abouelleil A."/>
            <person name="Allen A.W."/>
            <person name="Alvarado L."/>
            <person name="Arachchi H.M."/>
            <person name="Berlin A.M."/>
            <person name="Chapman S.B."/>
            <person name="Gainer-Dewar J."/>
            <person name="Goldberg J."/>
            <person name="Griggs A."/>
            <person name="Gujja S."/>
            <person name="Hansen M."/>
            <person name="Howarth C."/>
            <person name="Imamovic A."/>
            <person name="Ireland A."/>
            <person name="Larimer J."/>
            <person name="McCowan C."/>
            <person name="Murphy C."/>
            <person name="Pearson M."/>
            <person name="Poon T.W."/>
            <person name="Priest M."/>
            <person name="Roberts A."/>
            <person name="Saif S."/>
            <person name="Shea T."/>
            <person name="Sisk P."/>
            <person name="Sykes S."/>
            <person name="Wortman J."/>
            <person name="Nusbaum C."/>
            <person name="Birren B."/>
        </authorList>
    </citation>
    <scope>NUCLEOTIDE SEQUENCE [LARGE SCALE GENOMIC DNA]</scope>
    <source>
        <strain evidence="6">1006PhL</strain>
    </source>
</reference>